<gene>
    <name evidence="7" type="ORF">KUV26_11750</name>
</gene>
<dbReference type="RefSeq" id="WP_222504148.1">
    <property type="nucleotide sequence ID" value="NZ_JAHVJA010000004.1"/>
</dbReference>
<dbReference type="Gene3D" id="3.30.1330.60">
    <property type="entry name" value="OmpA-like domain"/>
    <property type="match status" value="1"/>
</dbReference>
<feature type="region of interest" description="Disordered" evidence="4">
    <location>
        <begin position="91"/>
        <end position="126"/>
    </location>
</feature>
<feature type="transmembrane region" description="Helical" evidence="5">
    <location>
        <begin position="30"/>
        <end position="49"/>
    </location>
</feature>
<dbReference type="PANTHER" id="PTHR30329:SF21">
    <property type="entry name" value="LIPOPROTEIN YIAD-RELATED"/>
    <property type="match status" value="1"/>
</dbReference>
<evidence type="ECO:0000313" key="8">
    <source>
        <dbReference type="Proteomes" id="UP000766629"/>
    </source>
</evidence>
<comment type="subcellular location">
    <subcellularLocation>
        <location evidence="1">Membrane</location>
    </subcellularLocation>
</comment>
<evidence type="ECO:0000256" key="5">
    <source>
        <dbReference type="SAM" id="Phobius"/>
    </source>
</evidence>
<dbReference type="InterPro" id="IPR036737">
    <property type="entry name" value="OmpA-like_sf"/>
</dbReference>
<keyword evidence="5" id="KW-1133">Transmembrane helix</keyword>
<evidence type="ECO:0000256" key="2">
    <source>
        <dbReference type="ARBA" id="ARBA00022692"/>
    </source>
</evidence>
<dbReference type="SUPFAM" id="SSF103088">
    <property type="entry name" value="OmpA-like"/>
    <property type="match status" value="1"/>
</dbReference>
<protein>
    <submittedName>
        <fullName evidence="7">Chemotaxis protein MotB</fullName>
    </submittedName>
</protein>
<feature type="domain" description="Motility protein B-like N-terminal" evidence="6">
    <location>
        <begin position="13"/>
        <end position="66"/>
    </location>
</feature>
<dbReference type="PANTHER" id="PTHR30329">
    <property type="entry name" value="STATOR ELEMENT OF FLAGELLAR MOTOR COMPLEX"/>
    <property type="match status" value="1"/>
</dbReference>
<reference evidence="7 8" key="1">
    <citation type="submission" date="2021-06" db="EMBL/GenBank/DDBJ databases">
        <title>50 bacteria genomes isolated from Dapeng, Shenzhen, China.</title>
        <authorList>
            <person name="Zheng W."/>
            <person name="Yu S."/>
            <person name="Huang Y."/>
        </authorList>
    </citation>
    <scope>NUCLEOTIDE SEQUENCE [LARGE SCALE GENOMIC DNA]</scope>
    <source>
        <strain evidence="7 8">DP1N14-2</strain>
    </source>
</reference>
<evidence type="ECO:0000256" key="3">
    <source>
        <dbReference type="ARBA" id="ARBA00023136"/>
    </source>
</evidence>
<evidence type="ECO:0000256" key="4">
    <source>
        <dbReference type="SAM" id="MobiDB-lite"/>
    </source>
</evidence>
<dbReference type="Proteomes" id="UP000766629">
    <property type="component" value="Unassembled WGS sequence"/>
</dbReference>
<keyword evidence="3 5" id="KW-0472">Membrane</keyword>
<comment type="caution">
    <text evidence="7">The sequence shown here is derived from an EMBL/GenBank/DDBJ whole genome shotgun (WGS) entry which is preliminary data.</text>
</comment>
<dbReference type="InterPro" id="IPR025713">
    <property type="entry name" value="MotB-like_N_dom"/>
</dbReference>
<keyword evidence="8" id="KW-1185">Reference proteome</keyword>
<organism evidence="7 8">
    <name type="scientific">Leisingera daeponensis</name>
    <dbReference type="NCBI Taxonomy" id="405746"/>
    <lineage>
        <taxon>Bacteria</taxon>
        <taxon>Pseudomonadati</taxon>
        <taxon>Pseudomonadota</taxon>
        <taxon>Alphaproteobacteria</taxon>
        <taxon>Rhodobacterales</taxon>
        <taxon>Roseobacteraceae</taxon>
        <taxon>Leisingera</taxon>
    </lineage>
</organism>
<proteinExistence type="predicted"/>
<dbReference type="InterPro" id="IPR050330">
    <property type="entry name" value="Bact_OuterMem_StrucFunc"/>
</dbReference>
<keyword evidence="2 5" id="KW-0812">Transmembrane</keyword>
<sequence>MSAQSNVAPIIIKKKKVSGGDGHHGGAWKVAYADFVTAMMAFFMLMWLLNATTEKQRKGLADYFSPSIPLSRISGGGNGAFQGDSMFTEEIKPQSGTGATDINPMDAQKAQGATGVESDDKREQEDDKFRAIEEQLSGRGGESMVSTVMARHIVTRVTDEGLIIELFATDNAPLFEEGQANPTALFRDLVRMIARVSGGVTNNVAVGGHIRSHPVVLAKNPVWELSHDRADETRKLLESGGLKASRIHRVTGHADRKLAVSNPMAARNNRIEIIFLRE</sequence>
<accession>A0ABS7NFX5</accession>
<evidence type="ECO:0000256" key="1">
    <source>
        <dbReference type="ARBA" id="ARBA00004370"/>
    </source>
</evidence>
<evidence type="ECO:0000313" key="7">
    <source>
        <dbReference type="EMBL" id="MBY6140114.1"/>
    </source>
</evidence>
<dbReference type="Pfam" id="PF13677">
    <property type="entry name" value="MotB_plug"/>
    <property type="match status" value="1"/>
</dbReference>
<name>A0ABS7NFX5_9RHOB</name>
<dbReference type="EMBL" id="JAHVJA010000004">
    <property type="protein sequence ID" value="MBY6140114.1"/>
    <property type="molecule type" value="Genomic_DNA"/>
</dbReference>
<evidence type="ECO:0000259" key="6">
    <source>
        <dbReference type="Pfam" id="PF13677"/>
    </source>
</evidence>